<dbReference type="InterPro" id="IPR043129">
    <property type="entry name" value="ATPase_NBD"/>
</dbReference>
<dbReference type="SUPFAM" id="SSF53067">
    <property type="entry name" value="Actin-like ATPase domain"/>
    <property type="match status" value="1"/>
</dbReference>
<name>A0A556QK19_9BACT</name>
<dbReference type="Proteomes" id="UP000315648">
    <property type="component" value="Unassembled WGS sequence"/>
</dbReference>
<proteinExistence type="predicted"/>
<dbReference type="OrthoDB" id="9795247at2"/>
<evidence type="ECO:0000313" key="2">
    <source>
        <dbReference type="Proteomes" id="UP000315648"/>
    </source>
</evidence>
<dbReference type="EMBL" id="VMBG01000002">
    <property type="protein sequence ID" value="TSJ76962.1"/>
    <property type="molecule type" value="Genomic_DNA"/>
</dbReference>
<dbReference type="RefSeq" id="WP_144230783.1">
    <property type="nucleotide sequence ID" value="NZ_CBCRVV010000006.1"/>
</dbReference>
<accession>A0A556QK19</accession>
<gene>
    <name evidence="1" type="ORF">FPL22_12670</name>
</gene>
<dbReference type="PANTHER" id="PTHR18964:SF146">
    <property type="entry name" value="POLYPHOSPHATE GLUCOKINASE"/>
    <property type="match status" value="1"/>
</dbReference>
<protein>
    <submittedName>
        <fullName evidence="1">ROK family protein</fullName>
    </submittedName>
</protein>
<reference evidence="1 2" key="1">
    <citation type="submission" date="2019-07" db="EMBL/GenBank/DDBJ databases">
        <title>Description of 53C-WASEF.</title>
        <authorList>
            <person name="Pitt A."/>
            <person name="Hahn M.W."/>
        </authorList>
    </citation>
    <scope>NUCLEOTIDE SEQUENCE [LARGE SCALE GENOMIC DNA]</scope>
    <source>
        <strain evidence="1 2">53C-WASEF</strain>
    </source>
</reference>
<evidence type="ECO:0000313" key="1">
    <source>
        <dbReference type="EMBL" id="TSJ76962.1"/>
    </source>
</evidence>
<dbReference type="InterPro" id="IPR000600">
    <property type="entry name" value="ROK"/>
</dbReference>
<dbReference type="CDD" id="cd24058">
    <property type="entry name" value="ASKHA_NBD_ROK_PPGK"/>
    <property type="match status" value="1"/>
</dbReference>
<dbReference type="PANTHER" id="PTHR18964">
    <property type="entry name" value="ROK (REPRESSOR, ORF, KINASE) FAMILY"/>
    <property type="match status" value="1"/>
</dbReference>
<organism evidence="1 2">
    <name type="scientific">Rariglobus hedericola</name>
    <dbReference type="NCBI Taxonomy" id="2597822"/>
    <lineage>
        <taxon>Bacteria</taxon>
        <taxon>Pseudomonadati</taxon>
        <taxon>Verrucomicrobiota</taxon>
        <taxon>Opitutia</taxon>
        <taxon>Opitutales</taxon>
        <taxon>Opitutaceae</taxon>
        <taxon>Rariglobus</taxon>
    </lineage>
</organism>
<dbReference type="Gene3D" id="3.30.420.40">
    <property type="match status" value="2"/>
</dbReference>
<sequence>MNVLGIDIGGSALKGAPVDTKTGKLLAERHRIATPDVLAPKDMALAIKELAAHFNWKGPIGIGFPGVVHGNVIRTSANLHKDFIDLDAGKLFSKVTGLPVSLVNDADAAGAAEATFGAGKGRKGTVLLLTFGTGVGSALFVDGILYPNSEFGHLKIKGKSAECFVSAAAKERKKLSYKKWAHKVSDYLNQLETVLWPELIIVGGGISADYKKWFKYLKLRTPIMPAAFLNEAGIVGAALSAKK</sequence>
<comment type="caution">
    <text evidence="1">The sequence shown here is derived from an EMBL/GenBank/DDBJ whole genome shotgun (WGS) entry which is preliminary data.</text>
</comment>
<dbReference type="NCBIfam" id="NF045942">
    <property type="entry name" value="PolPhglucPhase"/>
    <property type="match status" value="1"/>
</dbReference>
<dbReference type="AlphaFoldDB" id="A0A556QK19"/>
<dbReference type="Pfam" id="PF00480">
    <property type="entry name" value="ROK"/>
    <property type="match status" value="1"/>
</dbReference>
<keyword evidence="2" id="KW-1185">Reference proteome</keyword>